<evidence type="ECO:0000313" key="2">
    <source>
        <dbReference type="EMBL" id="PPQ83384.1"/>
    </source>
</evidence>
<reference evidence="2 3" key="1">
    <citation type="journal article" date="2018" name="Evol. Lett.">
        <title>Horizontal gene cluster transfer increased hallucinogenic mushroom diversity.</title>
        <authorList>
            <person name="Reynolds H.T."/>
            <person name="Vijayakumar V."/>
            <person name="Gluck-Thaler E."/>
            <person name="Korotkin H.B."/>
            <person name="Matheny P.B."/>
            <person name="Slot J.C."/>
        </authorList>
    </citation>
    <scope>NUCLEOTIDE SEQUENCE [LARGE SCALE GENOMIC DNA]</scope>
    <source>
        <strain evidence="2 3">SRW20</strain>
    </source>
</reference>
<organism evidence="2 3">
    <name type="scientific">Gymnopilus dilepis</name>
    <dbReference type="NCBI Taxonomy" id="231916"/>
    <lineage>
        <taxon>Eukaryota</taxon>
        <taxon>Fungi</taxon>
        <taxon>Dikarya</taxon>
        <taxon>Basidiomycota</taxon>
        <taxon>Agaricomycotina</taxon>
        <taxon>Agaricomycetes</taxon>
        <taxon>Agaricomycetidae</taxon>
        <taxon>Agaricales</taxon>
        <taxon>Agaricineae</taxon>
        <taxon>Hymenogastraceae</taxon>
        <taxon>Gymnopilus</taxon>
    </lineage>
</organism>
<name>A0A409WXY7_9AGAR</name>
<dbReference type="InParanoid" id="A0A409WXY7"/>
<proteinExistence type="predicted"/>
<dbReference type="EMBL" id="NHYE01004623">
    <property type="protein sequence ID" value="PPQ83384.1"/>
    <property type="molecule type" value="Genomic_DNA"/>
</dbReference>
<keyword evidence="3" id="KW-1185">Reference proteome</keyword>
<feature type="region of interest" description="Disordered" evidence="1">
    <location>
        <begin position="1"/>
        <end position="32"/>
    </location>
</feature>
<evidence type="ECO:0008006" key="4">
    <source>
        <dbReference type="Google" id="ProtNLM"/>
    </source>
</evidence>
<evidence type="ECO:0000313" key="3">
    <source>
        <dbReference type="Proteomes" id="UP000284706"/>
    </source>
</evidence>
<protein>
    <recommendedName>
        <fullName evidence="4">F-box domain-containing protein</fullName>
    </recommendedName>
</protein>
<comment type="caution">
    <text evidence="2">The sequence shown here is derived from an EMBL/GenBank/DDBJ whole genome shotgun (WGS) entry which is preliminary data.</text>
</comment>
<evidence type="ECO:0000256" key="1">
    <source>
        <dbReference type="SAM" id="MobiDB-lite"/>
    </source>
</evidence>
<gene>
    <name evidence="2" type="ORF">CVT26_012795</name>
</gene>
<dbReference type="OrthoDB" id="3045590at2759"/>
<dbReference type="Proteomes" id="UP000284706">
    <property type="component" value="Unassembled WGS sequence"/>
</dbReference>
<dbReference type="AlphaFoldDB" id="A0A409WXY7"/>
<sequence length="622" mass="70074">MEASFTWYKSPPPTRSPSPSSSIGSDDSESPAQNLSKSIIRRIFANIYIAPNRHATYSCEASGWEMVPALTLYIGAQVCRSWRETLLASPALWARCMDLHVLFTCPILWQAIMPRIEKSSCKLHVQVLFILDPEMVEHAKQFLAAYWDRIQVLCVVYGNRENAEPSETIDYTDEDVWDVFKRPAPSLEFFSADNPFFIDLDSINEFPLFANSAPLLRYFGGTIFKIDTQAPWLSHIRTLFFTCPFLARELLDMLSGMPLLEALGICDNGLDDAELANVPHFGTVSLPQIILPKLAYISVHLENSSSSFTNYLEVLDHLTPSQKGCMLVFRSNDKLDIKPTDLDPARRIVHTYLKRSLQVEECNPVQAIMVFLSDTSVKLVCPDGRALAVERASELVPWDLNGKREKSARIEIEPRMAFRFEMDSATDVPSAAEFLDELPELHGLKEVKDLVALIYPAAVYADQAFKVAASMIISSAAVLETLDTTTDVLGHVLFMPRSDLSLPLFPCLKKLCISRSSNSKAALDVSVLRAFFEHMEPRFKSSKFGARHFHLDLNMSGKMLKGCDLTFLDQPEFEGMQVTWDQWDLRGLSTEGYWREARHTCAGIKAENGDLDFSVLRIDRAN</sequence>
<accession>A0A409WXY7</accession>